<evidence type="ECO:0000256" key="3">
    <source>
        <dbReference type="ARBA" id="ARBA00022989"/>
    </source>
</evidence>
<keyword evidence="8" id="KW-1185">Reference proteome</keyword>
<dbReference type="PANTHER" id="PTHR47023:SF1">
    <property type="entry name" value="SEX PEPTIDE RECEPTOR"/>
    <property type="match status" value="1"/>
</dbReference>
<feature type="transmembrane region" description="Helical" evidence="5">
    <location>
        <begin position="136"/>
        <end position="161"/>
    </location>
</feature>
<evidence type="ECO:0000313" key="7">
    <source>
        <dbReference type="EMBL" id="CAD7625336.1"/>
    </source>
</evidence>
<dbReference type="EMBL" id="CAJPIZ010002982">
    <property type="protein sequence ID" value="CAG2105766.1"/>
    <property type="molecule type" value="Genomic_DNA"/>
</dbReference>
<dbReference type="GO" id="GO:0016020">
    <property type="term" value="C:membrane"/>
    <property type="evidence" value="ECO:0007669"/>
    <property type="project" value="UniProtKB-SubCell"/>
</dbReference>
<dbReference type="InterPro" id="IPR053071">
    <property type="entry name" value="GPCR1-related_rcpt"/>
</dbReference>
<evidence type="ECO:0000313" key="8">
    <source>
        <dbReference type="Proteomes" id="UP000759131"/>
    </source>
</evidence>
<dbReference type="PROSITE" id="PS50262">
    <property type="entry name" value="G_PROTEIN_RECEP_F1_2"/>
    <property type="match status" value="1"/>
</dbReference>
<dbReference type="EMBL" id="OC857557">
    <property type="protein sequence ID" value="CAD7625336.1"/>
    <property type="molecule type" value="Genomic_DNA"/>
</dbReference>
<dbReference type="Proteomes" id="UP000759131">
    <property type="component" value="Unassembled WGS sequence"/>
</dbReference>
<protein>
    <recommendedName>
        <fullName evidence="6">G-protein coupled receptors family 1 profile domain-containing protein</fullName>
    </recommendedName>
</protein>
<feature type="transmembrane region" description="Helical" evidence="5">
    <location>
        <begin position="84"/>
        <end position="106"/>
    </location>
</feature>
<evidence type="ECO:0000256" key="5">
    <source>
        <dbReference type="SAM" id="Phobius"/>
    </source>
</evidence>
<name>A0A7R9KLG4_9ACAR</name>
<dbReference type="OrthoDB" id="5962323at2759"/>
<keyword evidence="2 5" id="KW-0812">Transmembrane</keyword>
<feature type="domain" description="G-protein coupled receptors family 1 profile" evidence="6">
    <location>
        <begin position="1"/>
        <end position="199"/>
    </location>
</feature>
<comment type="subcellular location">
    <subcellularLocation>
        <location evidence="1">Membrane</location>
    </subcellularLocation>
</comment>
<dbReference type="SUPFAM" id="SSF81321">
    <property type="entry name" value="Family A G protein-coupled receptor-like"/>
    <property type="match status" value="1"/>
</dbReference>
<sequence>YVYICHPTTAKSWCTRPRVLKTTIGLFLTAFVTQLSRFFDSKYESFQIEWRGRLEWACSRDIADWVHSLVGVNIYFPTYYGFRILFVNVGPCLALVALNVLLFRALKKAQKKRKILFKDKKTNESKKTRDSNSTTYMLIVVVTVFLMVEIPMAVATLIHIMANMEIIPFANEYYQYLKITILVSNFIIMLSFPLNFAIYCGMSAKFRITFNELVIKRFRTGRQASEPNHYTHVSMSTSL</sequence>
<accession>A0A7R9KLG4</accession>
<reference evidence="7" key="1">
    <citation type="submission" date="2020-11" db="EMBL/GenBank/DDBJ databases">
        <authorList>
            <person name="Tran Van P."/>
        </authorList>
    </citation>
    <scope>NUCLEOTIDE SEQUENCE</scope>
</reference>
<evidence type="ECO:0000259" key="6">
    <source>
        <dbReference type="PROSITE" id="PS50262"/>
    </source>
</evidence>
<proteinExistence type="predicted"/>
<evidence type="ECO:0000256" key="1">
    <source>
        <dbReference type="ARBA" id="ARBA00004370"/>
    </source>
</evidence>
<keyword evidence="3 5" id="KW-1133">Transmembrane helix</keyword>
<feature type="transmembrane region" description="Helical" evidence="5">
    <location>
        <begin position="173"/>
        <end position="198"/>
    </location>
</feature>
<feature type="non-terminal residue" evidence="7">
    <location>
        <position position="239"/>
    </location>
</feature>
<dbReference type="InterPro" id="IPR017452">
    <property type="entry name" value="GPCR_Rhodpsn_7TM"/>
</dbReference>
<dbReference type="Gene3D" id="1.20.1070.10">
    <property type="entry name" value="Rhodopsin 7-helix transmembrane proteins"/>
    <property type="match status" value="1"/>
</dbReference>
<dbReference type="GO" id="GO:0008528">
    <property type="term" value="F:G protein-coupled peptide receptor activity"/>
    <property type="evidence" value="ECO:0007669"/>
    <property type="project" value="InterPro"/>
</dbReference>
<dbReference type="Pfam" id="PF10324">
    <property type="entry name" value="7TM_GPCR_Srw"/>
    <property type="match status" value="1"/>
</dbReference>
<evidence type="ECO:0000256" key="4">
    <source>
        <dbReference type="ARBA" id="ARBA00023136"/>
    </source>
</evidence>
<gene>
    <name evidence="7" type="ORF">OSB1V03_LOCUS5771</name>
</gene>
<dbReference type="AlphaFoldDB" id="A0A7R9KLG4"/>
<organism evidence="7">
    <name type="scientific">Medioppia subpectinata</name>
    <dbReference type="NCBI Taxonomy" id="1979941"/>
    <lineage>
        <taxon>Eukaryota</taxon>
        <taxon>Metazoa</taxon>
        <taxon>Ecdysozoa</taxon>
        <taxon>Arthropoda</taxon>
        <taxon>Chelicerata</taxon>
        <taxon>Arachnida</taxon>
        <taxon>Acari</taxon>
        <taxon>Acariformes</taxon>
        <taxon>Sarcoptiformes</taxon>
        <taxon>Oribatida</taxon>
        <taxon>Brachypylina</taxon>
        <taxon>Oppioidea</taxon>
        <taxon>Oppiidae</taxon>
        <taxon>Medioppia</taxon>
    </lineage>
</organism>
<dbReference type="InterPro" id="IPR019427">
    <property type="entry name" value="7TM_GPCR_serpentine_rcpt_Srw"/>
</dbReference>
<dbReference type="PANTHER" id="PTHR47023">
    <property type="entry name" value="SEX PEPTIDE RECEPTOR"/>
    <property type="match status" value="1"/>
</dbReference>
<evidence type="ECO:0000256" key="2">
    <source>
        <dbReference type="ARBA" id="ARBA00022692"/>
    </source>
</evidence>
<keyword evidence="4 5" id="KW-0472">Membrane</keyword>